<dbReference type="PANTHER" id="PTHR34978">
    <property type="entry name" value="POSSIBLE SENSOR-TRANSDUCER PROTEIN BLAR"/>
    <property type="match status" value="1"/>
</dbReference>
<dbReference type="InterPro" id="IPR052173">
    <property type="entry name" value="Beta-lactam_resp_regulator"/>
</dbReference>
<proteinExistence type="predicted"/>
<protein>
    <submittedName>
        <fullName evidence="3">Energy transducer TonB</fullName>
    </submittedName>
</protein>
<gene>
    <name evidence="3" type="ORF">GJ699_18380</name>
</gene>
<evidence type="ECO:0000256" key="1">
    <source>
        <dbReference type="SAM" id="Phobius"/>
    </source>
</evidence>
<dbReference type="PANTHER" id="PTHR34978:SF3">
    <property type="entry name" value="SLR0241 PROTEIN"/>
    <property type="match status" value="1"/>
</dbReference>
<dbReference type="EMBL" id="WKJK01000009">
    <property type="protein sequence ID" value="MRW91963.1"/>
    <property type="molecule type" value="Genomic_DNA"/>
</dbReference>
<dbReference type="AlphaFoldDB" id="A0A6I2L223"/>
<sequence>MLEPHASSTDIGTIIGASIDAAPGIAALALAAMTCVLLLICALRLPTRRVFGAVIAYTLWAAAPATLLAILLPAAQLAAGIAAHIGAPGQLVFAPLHRVISIAPSPASTPWQSWLLAAWLAGTVAMVARLWRTHASYHAYLGPLSQRHGIHNSACDDHSPAVVGLWRPIIVVPRNFATRYTKQEQQLILAHETIHARRHDPLANATCALLQCLFWFHPLVHYAARRFRLDQELACDAAVMRVHPGRKRCYAEAMLKTQLSTQGALIHCHWQSIHPLKERIMQLNANPPRTLRRWSGRIAIIGSCGLAALAAHADVEPSAASYAIDMRLDASGESATPKLLVKEGVPFAVASEGKGGAWRTEFVLNQAGENTVFLKAIIKHDSQVVSQPGLLVRLGEKAAVTGDDFRLTVAVSRQRD</sequence>
<dbReference type="InterPro" id="IPR008756">
    <property type="entry name" value="Peptidase_M56"/>
</dbReference>
<evidence type="ECO:0000313" key="3">
    <source>
        <dbReference type="EMBL" id="MRW91963.1"/>
    </source>
</evidence>
<keyword evidence="1" id="KW-0812">Transmembrane</keyword>
<name>A0A6I2L223_9BURK</name>
<evidence type="ECO:0000259" key="2">
    <source>
        <dbReference type="Pfam" id="PF05569"/>
    </source>
</evidence>
<keyword evidence="1" id="KW-1133">Transmembrane helix</keyword>
<accession>A0A6I2L223</accession>
<dbReference type="RefSeq" id="WP_154378886.1">
    <property type="nucleotide sequence ID" value="NZ_WKJK01000009.1"/>
</dbReference>
<feature type="transmembrane region" description="Helical" evidence="1">
    <location>
        <begin position="25"/>
        <end position="43"/>
    </location>
</feature>
<reference evidence="3 4" key="1">
    <citation type="submission" date="2019-11" db="EMBL/GenBank/DDBJ databases">
        <title>Novel species isolated from a subtropical stream in China.</title>
        <authorList>
            <person name="Lu H."/>
        </authorList>
    </citation>
    <scope>NUCLEOTIDE SEQUENCE [LARGE SCALE GENOMIC DNA]</scope>
    <source>
        <strain evidence="3 4">FT80W</strain>
    </source>
</reference>
<evidence type="ECO:0000313" key="4">
    <source>
        <dbReference type="Proteomes" id="UP000433309"/>
    </source>
</evidence>
<feature type="domain" description="Peptidase M56" evidence="2">
    <location>
        <begin position="33"/>
        <end position="283"/>
    </location>
</feature>
<dbReference type="CDD" id="cd07341">
    <property type="entry name" value="M56_BlaR1_MecR1_like"/>
    <property type="match status" value="1"/>
</dbReference>
<keyword evidence="4" id="KW-1185">Reference proteome</keyword>
<dbReference type="Proteomes" id="UP000433309">
    <property type="component" value="Unassembled WGS sequence"/>
</dbReference>
<feature type="transmembrane region" description="Helical" evidence="1">
    <location>
        <begin position="50"/>
        <end position="72"/>
    </location>
</feature>
<organism evidence="3 4">
    <name type="scientific">Duganella guangzhouensis</name>
    <dbReference type="NCBI Taxonomy" id="2666084"/>
    <lineage>
        <taxon>Bacteria</taxon>
        <taxon>Pseudomonadati</taxon>
        <taxon>Pseudomonadota</taxon>
        <taxon>Betaproteobacteria</taxon>
        <taxon>Burkholderiales</taxon>
        <taxon>Oxalobacteraceae</taxon>
        <taxon>Telluria group</taxon>
        <taxon>Duganella</taxon>
    </lineage>
</organism>
<comment type="caution">
    <text evidence="3">The sequence shown here is derived from an EMBL/GenBank/DDBJ whole genome shotgun (WGS) entry which is preliminary data.</text>
</comment>
<dbReference type="Pfam" id="PF05569">
    <property type="entry name" value="Peptidase_M56"/>
    <property type="match status" value="1"/>
</dbReference>
<keyword evidence="1" id="KW-0472">Membrane</keyword>